<dbReference type="PANTHER" id="PTHR23019">
    <property type="entry name" value="NUCLEAR PORE MEMBRANE GLYCOPROTEIN GP210-RELATED"/>
    <property type="match status" value="1"/>
</dbReference>
<accession>A0A6J5UGS9</accession>
<name>A0A6J5UGS9_PRUAR</name>
<dbReference type="PANTHER" id="PTHR23019:SF0">
    <property type="entry name" value="NUCLEAR PORE MEMBRANE GLYCOPROTEIN 210"/>
    <property type="match status" value="1"/>
</dbReference>
<protein>
    <submittedName>
        <fullName evidence="1">Uncharacterized protein</fullName>
    </submittedName>
</protein>
<reference evidence="1 2" key="1">
    <citation type="submission" date="2020-05" db="EMBL/GenBank/DDBJ databases">
        <authorList>
            <person name="Campoy J."/>
            <person name="Schneeberger K."/>
            <person name="Spophaly S."/>
        </authorList>
    </citation>
    <scope>NUCLEOTIDE SEQUENCE [LARGE SCALE GENOMIC DNA]</scope>
    <source>
        <strain evidence="1">PruArmRojPasFocal</strain>
    </source>
</reference>
<sequence>MFFATFVSSNSIILKATSQGRDKLTASLTYFSALNETKEILKVAQEVMVCDKVKFSLDKSDASPTIFRPWAPAIYQEVVLRHPVTRNGSLQTWVLCLCLLLGLSRPRSLVVVEVSVPASMVILLNFPVETVVGTHLQAAVTMKASNGA</sequence>
<dbReference type="Proteomes" id="UP000507222">
    <property type="component" value="Unassembled WGS sequence"/>
</dbReference>
<dbReference type="InterPro" id="IPR045197">
    <property type="entry name" value="NUP210-like"/>
</dbReference>
<organism evidence="1 2">
    <name type="scientific">Prunus armeniaca</name>
    <name type="common">Apricot</name>
    <name type="synonym">Armeniaca vulgaris</name>
    <dbReference type="NCBI Taxonomy" id="36596"/>
    <lineage>
        <taxon>Eukaryota</taxon>
        <taxon>Viridiplantae</taxon>
        <taxon>Streptophyta</taxon>
        <taxon>Embryophyta</taxon>
        <taxon>Tracheophyta</taxon>
        <taxon>Spermatophyta</taxon>
        <taxon>Magnoliopsida</taxon>
        <taxon>eudicotyledons</taxon>
        <taxon>Gunneridae</taxon>
        <taxon>Pentapetalae</taxon>
        <taxon>rosids</taxon>
        <taxon>fabids</taxon>
        <taxon>Rosales</taxon>
        <taxon>Rosaceae</taxon>
        <taxon>Amygdaloideae</taxon>
        <taxon>Amygdaleae</taxon>
        <taxon>Prunus</taxon>
    </lineage>
</organism>
<dbReference type="EMBL" id="CAEKDK010000003">
    <property type="protein sequence ID" value="CAB4275363.1"/>
    <property type="molecule type" value="Genomic_DNA"/>
</dbReference>
<gene>
    <name evidence="1" type="ORF">CURHAP_LOCUS24194</name>
</gene>
<proteinExistence type="predicted"/>
<dbReference type="AlphaFoldDB" id="A0A6J5UGS9"/>
<evidence type="ECO:0000313" key="2">
    <source>
        <dbReference type="Proteomes" id="UP000507222"/>
    </source>
</evidence>
<evidence type="ECO:0000313" key="1">
    <source>
        <dbReference type="EMBL" id="CAB4275363.1"/>
    </source>
</evidence>